<dbReference type="eggNOG" id="COG0586">
    <property type="taxonomic scope" value="Bacteria"/>
</dbReference>
<name>A0A1H1TKE4_9CORY</name>
<feature type="transmembrane region" description="Helical" evidence="7">
    <location>
        <begin position="169"/>
        <end position="188"/>
    </location>
</feature>
<evidence type="ECO:0000259" key="8">
    <source>
        <dbReference type="Pfam" id="PF09335"/>
    </source>
</evidence>
<evidence type="ECO:0000313" key="9">
    <source>
        <dbReference type="EMBL" id="SDS59989.1"/>
    </source>
</evidence>
<dbReference type="InterPro" id="IPR032818">
    <property type="entry name" value="DedA-like"/>
</dbReference>
<protein>
    <submittedName>
        <fullName evidence="9">Membrane protein DedA, SNARE-associated domain</fullName>
    </submittedName>
</protein>
<feature type="transmembrane region" description="Helical" evidence="7">
    <location>
        <begin position="109"/>
        <end position="131"/>
    </location>
</feature>
<gene>
    <name evidence="9" type="ORF">SAMN04488539_1995</name>
</gene>
<evidence type="ECO:0000256" key="2">
    <source>
        <dbReference type="ARBA" id="ARBA00010792"/>
    </source>
</evidence>
<dbReference type="RefSeq" id="WP_019193776.1">
    <property type="nucleotide sequence ID" value="NZ_LT629765.1"/>
</dbReference>
<evidence type="ECO:0000256" key="3">
    <source>
        <dbReference type="ARBA" id="ARBA00022475"/>
    </source>
</evidence>
<dbReference type="OrthoDB" id="9813426at2"/>
<comment type="similarity">
    <text evidence="2 7">Belongs to the DedA family.</text>
</comment>
<feature type="transmembrane region" description="Helical" evidence="7">
    <location>
        <begin position="12"/>
        <end position="35"/>
    </location>
</feature>
<sequence>MIDSLIGFLENLMQMPIFYPLVSLLIIADALAPVVPSETVLNLAGAFSASRGVPHVGWVIAAAIIGGIIGDNICFRLGKRLITVVDRLDPNSKAGQSIAWVKRNMNRGAGATIIVARFLPWARWVATIVLSSVGYSWVAFIIYDTIGVVVWAFLSVGVGYLGGALFADYPLLAMIVGVALGSLVGLLIQKLQAWLFDWNDVRRGVSAA</sequence>
<keyword evidence="10" id="KW-1185">Reference proteome</keyword>
<evidence type="ECO:0000256" key="7">
    <source>
        <dbReference type="RuleBase" id="RU367016"/>
    </source>
</evidence>
<dbReference type="GO" id="GO:0005886">
    <property type="term" value="C:plasma membrane"/>
    <property type="evidence" value="ECO:0007669"/>
    <property type="project" value="UniProtKB-SubCell"/>
</dbReference>
<dbReference type="EMBL" id="LT629765">
    <property type="protein sequence ID" value="SDS59989.1"/>
    <property type="molecule type" value="Genomic_DNA"/>
</dbReference>
<dbReference type="AlphaFoldDB" id="A0A1H1TKE4"/>
<evidence type="ECO:0000256" key="5">
    <source>
        <dbReference type="ARBA" id="ARBA00022989"/>
    </source>
</evidence>
<keyword evidence="5 7" id="KW-1133">Transmembrane helix</keyword>
<organism evidence="9 10">
    <name type="scientific">Corynebacterium timonense</name>
    <dbReference type="NCBI Taxonomy" id="441500"/>
    <lineage>
        <taxon>Bacteria</taxon>
        <taxon>Bacillati</taxon>
        <taxon>Actinomycetota</taxon>
        <taxon>Actinomycetes</taxon>
        <taxon>Mycobacteriales</taxon>
        <taxon>Corynebacteriaceae</taxon>
        <taxon>Corynebacterium</taxon>
    </lineage>
</organism>
<accession>A0A1H1TKE4</accession>
<comment type="subcellular location">
    <subcellularLocation>
        <location evidence="1 7">Cell membrane</location>
        <topology evidence="1 7">Multi-pass membrane protein</topology>
    </subcellularLocation>
</comment>
<feature type="transmembrane region" description="Helical" evidence="7">
    <location>
        <begin position="137"/>
        <end position="162"/>
    </location>
</feature>
<dbReference type="Pfam" id="PF09335">
    <property type="entry name" value="VTT_dom"/>
    <property type="match status" value="1"/>
</dbReference>
<dbReference type="Proteomes" id="UP000182237">
    <property type="component" value="Chromosome I"/>
</dbReference>
<feature type="domain" description="VTT" evidence="8">
    <location>
        <begin position="35"/>
        <end position="160"/>
    </location>
</feature>
<dbReference type="PANTHER" id="PTHR30353">
    <property type="entry name" value="INNER MEMBRANE PROTEIN DEDA-RELATED"/>
    <property type="match status" value="1"/>
</dbReference>
<dbReference type="PANTHER" id="PTHR30353:SF0">
    <property type="entry name" value="TRANSMEMBRANE PROTEIN"/>
    <property type="match status" value="1"/>
</dbReference>
<keyword evidence="3 7" id="KW-1003">Cell membrane</keyword>
<evidence type="ECO:0000256" key="4">
    <source>
        <dbReference type="ARBA" id="ARBA00022692"/>
    </source>
</evidence>
<keyword evidence="6 7" id="KW-0472">Membrane</keyword>
<evidence type="ECO:0000313" key="10">
    <source>
        <dbReference type="Proteomes" id="UP000182237"/>
    </source>
</evidence>
<dbReference type="STRING" id="1203190.GCA_000312345_00934"/>
<proteinExistence type="inferred from homology"/>
<feature type="transmembrane region" description="Helical" evidence="7">
    <location>
        <begin position="55"/>
        <end position="75"/>
    </location>
</feature>
<evidence type="ECO:0000256" key="1">
    <source>
        <dbReference type="ARBA" id="ARBA00004651"/>
    </source>
</evidence>
<reference evidence="9 10" key="1">
    <citation type="submission" date="2016-10" db="EMBL/GenBank/DDBJ databases">
        <authorList>
            <person name="de Groot N.N."/>
        </authorList>
    </citation>
    <scope>NUCLEOTIDE SEQUENCE [LARGE SCALE GENOMIC DNA]</scope>
    <source>
        <strain evidence="9 10">DSM 45434</strain>
    </source>
</reference>
<evidence type="ECO:0000256" key="6">
    <source>
        <dbReference type="ARBA" id="ARBA00023136"/>
    </source>
</evidence>
<dbReference type="InterPro" id="IPR032816">
    <property type="entry name" value="VTT_dom"/>
</dbReference>
<keyword evidence="4 7" id="KW-0812">Transmembrane</keyword>